<protein>
    <recommendedName>
        <fullName evidence="4">SH2 domain-containing protein</fullName>
    </recommendedName>
</protein>
<evidence type="ECO:0000313" key="3">
    <source>
        <dbReference type="EMBL" id="CAE0672953.1"/>
    </source>
</evidence>
<organism evidence="3">
    <name type="scientific">Lotharella globosa</name>
    <dbReference type="NCBI Taxonomy" id="91324"/>
    <lineage>
        <taxon>Eukaryota</taxon>
        <taxon>Sar</taxon>
        <taxon>Rhizaria</taxon>
        <taxon>Cercozoa</taxon>
        <taxon>Chlorarachniophyceae</taxon>
        <taxon>Lotharella</taxon>
    </lineage>
</organism>
<dbReference type="InterPro" id="IPR036860">
    <property type="entry name" value="SH2_dom_sf"/>
</dbReference>
<feature type="region of interest" description="Disordered" evidence="1">
    <location>
        <begin position="665"/>
        <end position="708"/>
    </location>
</feature>
<dbReference type="CDD" id="cd00173">
    <property type="entry name" value="SH2"/>
    <property type="match status" value="1"/>
</dbReference>
<feature type="transmembrane region" description="Helical" evidence="2">
    <location>
        <begin position="28"/>
        <end position="45"/>
    </location>
</feature>
<proteinExistence type="predicted"/>
<dbReference type="SUPFAM" id="SSF55550">
    <property type="entry name" value="SH2 domain"/>
    <property type="match status" value="1"/>
</dbReference>
<keyword evidence="2" id="KW-0472">Membrane</keyword>
<gene>
    <name evidence="3" type="ORF">LGLO00237_LOCUS24629</name>
</gene>
<evidence type="ECO:0000256" key="2">
    <source>
        <dbReference type="SAM" id="Phobius"/>
    </source>
</evidence>
<evidence type="ECO:0008006" key="4">
    <source>
        <dbReference type="Google" id="ProtNLM"/>
    </source>
</evidence>
<sequence>MSYIPILKPAIISFAPAFGFYMAMTSNLPLLIGVVVVAMLVIFTACNKQYDMFMDVWEERLETEVYDMADRLRAHQKTIKDYVTLQSQLRASQVFDVSNILNDDQAKKFWVANFGGETSNVDAGRMVETLVYHTDQNIRTHTKKLNEIIITLKVVEMYCGFLGPEKDGLATKIDPKQPEGDTKERKDVGDWWLGLSDANTIFAADKNADLPTIAHYNYKFYGSELSEAVRTMVGICLYPSLTKEQRASLDLDSGQTEKLNHVLTAIVPKRNTEEGDGDLRSPDTVLQGVATLVWKRKHKKLLHGAYSLDYGSIRRTLRLVRKNGYRLRQWAQERLREALGQSRWLCLGDYRSDCLRLESKRRMVHDIIRSVIDKTKTDCVSAYEFQEFVWLFGKMDFLMKRMISSLVNPSYPPGKDKTPSKAQWFRQPWFVVDDKGHAEILTMLYSHANIGDFLIRPARTSRTFVLMYKTSSKSVATVKIVNVPRHAIFEVKKWGESYYSLADLVRSKKHILRQPFIDPMMSATFNIRGHIIKVRVDVFLKKRFRSSKLYKLFQTTTAQSGGSIGSFWKDSHVQLRYDRDVTMFTLMLNLFRYCGVETSGDLKEDHHARGTGIMSEAMLVPPNMQPGFYKLLEEELRFWDMPYDVKGNTILYHENKNWTASRESYHDLEEEEDDENKSEKSHYSDLEGDDDDIAIFQTGKDRGSNEDMDDDAEMEEIVGLDVDQSIETQPHAFEALEGLPKFHLDPKGQKDPCRFTSDQKVEYLSRSTNKWFKATVKEINMDGQAVVVLQAGAEKVANLNQLRPLVVQSSSYEVVDLGDEEEEFEEIVEME</sequence>
<dbReference type="EMBL" id="HBIV01034527">
    <property type="protein sequence ID" value="CAE0672953.1"/>
    <property type="molecule type" value="Transcribed_RNA"/>
</dbReference>
<keyword evidence="2" id="KW-0812">Transmembrane</keyword>
<accession>A0A7S3Z670</accession>
<evidence type="ECO:0000256" key="1">
    <source>
        <dbReference type="SAM" id="MobiDB-lite"/>
    </source>
</evidence>
<dbReference type="AlphaFoldDB" id="A0A7S3Z670"/>
<reference evidence="3" key="1">
    <citation type="submission" date="2021-01" db="EMBL/GenBank/DDBJ databases">
        <authorList>
            <person name="Corre E."/>
            <person name="Pelletier E."/>
            <person name="Niang G."/>
            <person name="Scheremetjew M."/>
            <person name="Finn R."/>
            <person name="Kale V."/>
            <person name="Holt S."/>
            <person name="Cochrane G."/>
            <person name="Meng A."/>
            <person name="Brown T."/>
            <person name="Cohen L."/>
        </authorList>
    </citation>
    <scope>NUCLEOTIDE SEQUENCE</scope>
    <source>
        <strain evidence="3">CCCM811</strain>
    </source>
</reference>
<dbReference type="Gene3D" id="3.30.505.10">
    <property type="entry name" value="SH2 domain"/>
    <property type="match status" value="1"/>
</dbReference>
<name>A0A7S3Z670_9EUKA</name>
<keyword evidence="2" id="KW-1133">Transmembrane helix</keyword>